<dbReference type="Proteomes" id="UP000326877">
    <property type="component" value="Unassembled WGS sequence"/>
</dbReference>
<gene>
    <name evidence="1" type="ORF">BDV23DRAFT_164629</name>
</gene>
<dbReference type="EMBL" id="ML735330">
    <property type="protein sequence ID" value="KAE8385625.1"/>
    <property type="molecule type" value="Genomic_DNA"/>
</dbReference>
<dbReference type="AlphaFoldDB" id="A0A5N7BUV8"/>
<proteinExistence type="predicted"/>
<reference evidence="1" key="1">
    <citation type="submission" date="2019-04" db="EMBL/GenBank/DDBJ databases">
        <title>Friends and foes A comparative genomics studyof 23 Aspergillus species from section Flavi.</title>
        <authorList>
            <consortium name="DOE Joint Genome Institute"/>
            <person name="Kjaerbolling I."/>
            <person name="Vesth T."/>
            <person name="Frisvad J.C."/>
            <person name="Nybo J.L."/>
            <person name="Theobald S."/>
            <person name="Kildgaard S."/>
            <person name="Isbrandt T."/>
            <person name="Kuo A."/>
            <person name="Sato A."/>
            <person name="Lyhne E.K."/>
            <person name="Kogle M.E."/>
            <person name="Wiebenga A."/>
            <person name="Kun R.S."/>
            <person name="Lubbers R.J."/>
            <person name="Makela M.R."/>
            <person name="Barry K."/>
            <person name="Chovatia M."/>
            <person name="Clum A."/>
            <person name="Daum C."/>
            <person name="Haridas S."/>
            <person name="He G."/>
            <person name="LaButti K."/>
            <person name="Lipzen A."/>
            <person name="Mondo S."/>
            <person name="Riley R."/>
            <person name="Salamov A."/>
            <person name="Simmons B.A."/>
            <person name="Magnuson J.K."/>
            <person name="Henrissat B."/>
            <person name="Mortensen U.H."/>
            <person name="Larsen T.O."/>
            <person name="Devries R.P."/>
            <person name="Grigoriev I.V."/>
            <person name="Machida M."/>
            <person name="Baker S.E."/>
            <person name="Andersen M.R."/>
        </authorList>
    </citation>
    <scope>NUCLEOTIDE SEQUENCE [LARGE SCALE GENOMIC DNA]</scope>
    <source>
        <strain evidence="1">IBT 14317</strain>
    </source>
</reference>
<organism evidence="1">
    <name type="scientific">Petromyces alliaceus</name>
    <name type="common">Aspergillus alliaceus</name>
    <dbReference type="NCBI Taxonomy" id="209559"/>
    <lineage>
        <taxon>Eukaryota</taxon>
        <taxon>Fungi</taxon>
        <taxon>Dikarya</taxon>
        <taxon>Ascomycota</taxon>
        <taxon>Pezizomycotina</taxon>
        <taxon>Eurotiomycetes</taxon>
        <taxon>Eurotiomycetidae</taxon>
        <taxon>Eurotiales</taxon>
        <taxon>Aspergillaceae</taxon>
        <taxon>Aspergillus</taxon>
        <taxon>Aspergillus subgen. Circumdati</taxon>
    </lineage>
</organism>
<sequence length="62" mass="6878">MSRFHKVMLCNAFALLHSVNKSPCMQTPHQFSPMGVSTAEPSTSPNCNGRSGIRPCFRFYTA</sequence>
<name>A0A5N7BUV8_PETAA</name>
<evidence type="ECO:0000313" key="1">
    <source>
        <dbReference type="EMBL" id="KAE8385625.1"/>
    </source>
</evidence>
<accession>A0A5N7BUV8</accession>
<protein>
    <submittedName>
        <fullName evidence="1">Uncharacterized protein</fullName>
    </submittedName>
</protein>